<evidence type="ECO:0000313" key="2">
    <source>
        <dbReference type="EMBL" id="VFJ13487.1"/>
    </source>
</evidence>
<proteinExistence type="predicted"/>
<dbReference type="InterPro" id="IPR032710">
    <property type="entry name" value="NTF2-like_dom_sf"/>
</dbReference>
<evidence type="ECO:0000259" key="1">
    <source>
        <dbReference type="Pfam" id="PF14534"/>
    </source>
</evidence>
<dbReference type="RefSeq" id="WP_134483414.1">
    <property type="nucleotide sequence ID" value="NZ_LR216287.1"/>
</dbReference>
<organism evidence="2 3">
    <name type="scientific">Candidatus Nitrosocosmicus franklandianus</name>
    <dbReference type="NCBI Taxonomy" id="1798806"/>
    <lineage>
        <taxon>Archaea</taxon>
        <taxon>Nitrososphaerota</taxon>
        <taxon>Nitrososphaeria</taxon>
        <taxon>Nitrososphaerales</taxon>
        <taxon>Nitrososphaeraceae</taxon>
        <taxon>Candidatus Nitrosocosmicus</taxon>
    </lineage>
</organism>
<feature type="domain" description="DUF4440" evidence="1">
    <location>
        <begin position="16"/>
        <end position="116"/>
    </location>
</feature>
<dbReference type="Gene3D" id="3.10.450.50">
    <property type="match status" value="1"/>
</dbReference>
<dbReference type="EMBL" id="LR216287">
    <property type="protein sequence ID" value="VFJ13487.1"/>
    <property type="molecule type" value="Genomic_DNA"/>
</dbReference>
<dbReference type="GeneID" id="39420578"/>
<sequence>MSKFSTPEDLLNSQVKEVNKGNIDFLMTLYENDVCFANQPGQVVKDKELICKAFHELINKGIKLDARAKRVYYVDNLALLITEWSLNGRESDGTPINHTGNGTIVFRRQPDNTWLMVIENPWGTN</sequence>
<protein>
    <submittedName>
        <fullName evidence="2">SnoaL-like domain protein</fullName>
    </submittedName>
</protein>
<dbReference type="Pfam" id="PF14534">
    <property type="entry name" value="DUF4440"/>
    <property type="match status" value="1"/>
</dbReference>
<dbReference type="KEGG" id="nfn:NFRAN_1165"/>
<dbReference type="AlphaFoldDB" id="A0A484IB79"/>
<dbReference type="InterPro" id="IPR027843">
    <property type="entry name" value="DUF4440"/>
</dbReference>
<reference evidence="2 3" key="1">
    <citation type="submission" date="2019-02" db="EMBL/GenBank/DDBJ databases">
        <authorList>
            <person name="Lehtovirta-Morley E L."/>
        </authorList>
    </citation>
    <scope>NUCLEOTIDE SEQUENCE [LARGE SCALE GENOMIC DNA]</scope>
    <source>
        <strain evidence="2">NFRAN1</strain>
    </source>
</reference>
<gene>
    <name evidence="2" type="ORF">NFRAN_1165</name>
</gene>
<evidence type="ECO:0000313" key="3">
    <source>
        <dbReference type="Proteomes" id="UP000294299"/>
    </source>
</evidence>
<keyword evidence="3" id="KW-1185">Reference proteome</keyword>
<dbReference type="Proteomes" id="UP000294299">
    <property type="component" value="Chromosome NFRAN"/>
</dbReference>
<dbReference type="SUPFAM" id="SSF54427">
    <property type="entry name" value="NTF2-like"/>
    <property type="match status" value="1"/>
</dbReference>
<dbReference type="OrthoDB" id="377492at2157"/>
<accession>A0A484IB79</accession>
<name>A0A484IB79_9ARCH</name>